<comment type="caution">
    <text evidence="1">The sequence shown here is derived from an EMBL/GenBank/DDBJ whole genome shotgun (WGS) entry which is preliminary data.</text>
</comment>
<gene>
    <name evidence="1" type="ORF">F2P47_07635</name>
</gene>
<sequence length="384" mass="40529">MPIGAISNATSEFTSFDGTVTPVNMATACANAAVIANKAQGGVLGMAGAMNIPGLGHNCLPGGPLNGLVVLAGWSTKNSVIQYVEDTCWGSASTRRSRTSSTVRRSRVNWRSRRICRSRSRIPNPESNANSLDQLKLSQTDAWLQRPGDATADLNALSAYLNSISAEPILTDCRSLAAPGANTPGYDREAVLTGQSSVISVLSTQNPVPSALGADLIPLVFSAGFQYLPELGDHQNDLALPRTGNYHDQPLVNWTLGSGVTCGSQALAKALAPVASGNKSAGAQYVTSFSWGYRLVVPAQYNNAFGTAWTVTPSVQWAHDVGGYSAGPTGSGFIEGSKTITLGVAGSPQNTWNASVNWTSSFGNRFQNFMYDKDFAQFNVSYAF</sequence>
<dbReference type="InterPro" id="IPR010727">
    <property type="entry name" value="DUF1302"/>
</dbReference>
<keyword evidence="2" id="KW-1185">Reference proteome</keyword>
<reference evidence="1 2" key="1">
    <citation type="submission" date="2019-09" db="EMBL/GenBank/DDBJ databases">
        <title>Parvibaculum sedimenti sp. nov., isolated from sediment.</title>
        <authorList>
            <person name="Wang Y."/>
        </authorList>
    </citation>
    <scope>NUCLEOTIDE SEQUENCE [LARGE SCALE GENOMIC DNA]</scope>
    <source>
        <strain evidence="1 2">HXT-9</strain>
    </source>
</reference>
<evidence type="ECO:0000313" key="2">
    <source>
        <dbReference type="Proteomes" id="UP000468901"/>
    </source>
</evidence>
<proteinExistence type="predicted"/>
<dbReference type="Pfam" id="PF06980">
    <property type="entry name" value="DUF1302"/>
    <property type="match status" value="1"/>
</dbReference>
<organism evidence="1 2">
    <name type="scientific">Parvibaculum sedimenti</name>
    <dbReference type="NCBI Taxonomy" id="2608632"/>
    <lineage>
        <taxon>Bacteria</taxon>
        <taxon>Pseudomonadati</taxon>
        <taxon>Pseudomonadota</taxon>
        <taxon>Alphaproteobacteria</taxon>
        <taxon>Hyphomicrobiales</taxon>
        <taxon>Parvibaculaceae</taxon>
        <taxon>Parvibaculum</taxon>
    </lineage>
</organism>
<name>A0A6N6VIU6_9HYPH</name>
<dbReference type="AlphaFoldDB" id="A0A6N6VIU6"/>
<dbReference type="Proteomes" id="UP000468901">
    <property type="component" value="Unassembled WGS sequence"/>
</dbReference>
<accession>A0A6N6VIU6</accession>
<evidence type="ECO:0000313" key="1">
    <source>
        <dbReference type="EMBL" id="KAB7740392.1"/>
    </source>
</evidence>
<protein>
    <submittedName>
        <fullName evidence="1">DUF1302 family protein</fullName>
    </submittedName>
</protein>
<dbReference type="EMBL" id="WESC01000006">
    <property type="protein sequence ID" value="KAB7740392.1"/>
    <property type="molecule type" value="Genomic_DNA"/>
</dbReference>